<evidence type="ECO:0000256" key="9">
    <source>
        <dbReference type="SAM" id="MobiDB-lite"/>
    </source>
</evidence>
<dbReference type="Pfam" id="PF00664">
    <property type="entry name" value="ABC_membrane"/>
    <property type="match status" value="2"/>
</dbReference>
<evidence type="ECO:0008006" key="15">
    <source>
        <dbReference type="Google" id="ProtNLM"/>
    </source>
</evidence>
<feature type="domain" description="ABC transporter" evidence="11">
    <location>
        <begin position="458"/>
        <end position="679"/>
    </location>
</feature>
<dbReference type="InterPro" id="IPR027417">
    <property type="entry name" value="P-loop_NTPase"/>
</dbReference>
<feature type="compositionally biased region" description="Basic residues" evidence="9">
    <location>
        <begin position="440"/>
        <end position="449"/>
    </location>
</feature>
<keyword evidence="7 10" id="KW-1133">Transmembrane helix</keyword>
<feature type="transmembrane region" description="Helical" evidence="10">
    <location>
        <begin position="317"/>
        <end position="344"/>
    </location>
</feature>
<dbReference type="CDD" id="cd03250">
    <property type="entry name" value="ABCC_MRP_domain1"/>
    <property type="match status" value="1"/>
</dbReference>
<evidence type="ECO:0000256" key="2">
    <source>
        <dbReference type="ARBA" id="ARBA00022448"/>
    </source>
</evidence>
<dbReference type="CDD" id="cd18597">
    <property type="entry name" value="ABC_6TM_YOR1_D1_like"/>
    <property type="match status" value="1"/>
</dbReference>
<feature type="domain" description="ABC transmembrane type-1" evidence="12">
    <location>
        <begin position="92"/>
        <end position="380"/>
    </location>
</feature>
<comment type="caution">
    <text evidence="13">The sequence shown here is derived from an EMBL/GenBank/DDBJ whole genome shotgun (WGS) entry which is preliminary data.</text>
</comment>
<dbReference type="FunFam" id="3.40.50.300:FF:000163">
    <property type="entry name" value="Multidrug resistance-associated protein member 4"/>
    <property type="match status" value="1"/>
</dbReference>
<dbReference type="GO" id="GO:0016887">
    <property type="term" value="F:ATP hydrolysis activity"/>
    <property type="evidence" value="ECO:0007669"/>
    <property type="project" value="InterPro"/>
</dbReference>
<keyword evidence="2" id="KW-0813">Transport</keyword>
<evidence type="ECO:0000259" key="12">
    <source>
        <dbReference type="PROSITE" id="PS50929"/>
    </source>
</evidence>
<dbReference type="FunFam" id="1.20.1560.10:FF:000006">
    <property type="entry name" value="ATP-binding cassette, sub-family C (CFTR/MRP), member 9"/>
    <property type="match status" value="1"/>
</dbReference>
<dbReference type="InterPro" id="IPR017871">
    <property type="entry name" value="ABC_transporter-like_CS"/>
</dbReference>
<dbReference type="CDD" id="cd03244">
    <property type="entry name" value="ABCC_MRP_domain2"/>
    <property type="match status" value="1"/>
</dbReference>
<keyword evidence="14" id="KW-1185">Reference proteome</keyword>
<protein>
    <recommendedName>
        <fullName evidence="15">P-loop containing nucleoside triphosphate hydrolase protein</fullName>
    </recommendedName>
</protein>
<dbReference type="InterPro" id="IPR011527">
    <property type="entry name" value="ABC1_TM_dom"/>
</dbReference>
<feature type="transmembrane region" description="Helical" evidence="10">
    <location>
        <begin position="236"/>
        <end position="257"/>
    </location>
</feature>
<feature type="compositionally biased region" description="Polar residues" evidence="9">
    <location>
        <begin position="454"/>
        <end position="464"/>
    </location>
</feature>
<organism evidence="13 14">
    <name type="scientific">Physocladia obscura</name>
    <dbReference type="NCBI Taxonomy" id="109957"/>
    <lineage>
        <taxon>Eukaryota</taxon>
        <taxon>Fungi</taxon>
        <taxon>Fungi incertae sedis</taxon>
        <taxon>Chytridiomycota</taxon>
        <taxon>Chytridiomycota incertae sedis</taxon>
        <taxon>Chytridiomycetes</taxon>
        <taxon>Chytridiales</taxon>
        <taxon>Chytriomycetaceae</taxon>
        <taxon>Physocladia</taxon>
    </lineage>
</organism>
<dbReference type="PROSITE" id="PS00211">
    <property type="entry name" value="ABC_TRANSPORTER_1"/>
    <property type="match status" value="2"/>
</dbReference>
<dbReference type="Gene3D" id="1.20.1560.10">
    <property type="entry name" value="ABC transporter type 1, transmembrane domain"/>
    <property type="match status" value="2"/>
</dbReference>
<feature type="transmembrane region" description="Helical" evidence="10">
    <location>
        <begin position="791"/>
        <end position="811"/>
    </location>
</feature>
<evidence type="ECO:0000313" key="14">
    <source>
        <dbReference type="Proteomes" id="UP001211907"/>
    </source>
</evidence>
<dbReference type="InterPro" id="IPR036640">
    <property type="entry name" value="ABC1_TM_sf"/>
</dbReference>
<dbReference type="GO" id="GO:0140359">
    <property type="term" value="F:ABC-type transporter activity"/>
    <property type="evidence" value="ECO:0007669"/>
    <property type="project" value="InterPro"/>
</dbReference>
<feature type="transmembrane region" description="Helical" evidence="10">
    <location>
        <begin position="136"/>
        <end position="157"/>
    </location>
</feature>
<evidence type="ECO:0000256" key="3">
    <source>
        <dbReference type="ARBA" id="ARBA00022692"/>
    </source>
</evidence>
<evidence type="ECO:0000256" key="10">
    <source>
        <dbReference type="SAM" id="Phobius"/>
    </source>
</evidence>
<dbReference type="SMART" id="SM00382">
    <property type="entry name" value="AAA"/>
    <property type="match status" value="2"/>
</dbReference>
<dbReference type="PANTHER" id="PTHR24223">
    <property type="entry name" value="ATP-BINDING CASSETTE SUB-FAMILY C"/>
    <property type="match status" value="1"/>
</dbReference>
<comment type="subcellular location">
    <subcellularLocation>
        <location evidence="1">Vacuole membrane</location>
        <topology evidence="1">Multi-pass membrane protein</topology>
    </subcellularLocation>
</comment>
<evidence type="ECO:0000256" key="5">
    <source>
        <dbReference type="ARBA" id="ARBA00022741"/>
    </source>
</evidence>
<keyword evidence="5" id="KW-0547">Nucleotide-binding</keyword>
<evidence type="ECO:0000259" key="11">
    <source>
        <dbReference type="PROSITE" id="PS50893"/>
    </source>
</evidence>
<keyword evidence="8 10" id="KW-0472">Membrane</keyword>
<feature type="domain" description="ABC transmembrane type-1" evidence="12">
    <location>
        <begin position="756"/>
        <end position="1031"/>
    </location>
</feature>
<dbReference type="GO" id="GO:0005524">
    <property type="term" value="F:ATP binding"/>
    <property type="evidence" value="ECO:0007669"/>
    <property type="project" value="UniProtKB-KW"/>
</dbReference>
<dbReference type="SUPFAM" id="SSF90123">
    <property type="entry name" value="ABC transporter transmembrane region"/>
    <property type="match status" value="2"/>
</dbReference>
<keyword evidence="6" id="KW-0067">ATP-binding</keyword>
<evidence type="ECO:0000256" key="1">
    <source>
        <dbReference type="ARBA" id="ARBA00004128"/>
    </source>
</evidence>
<accession>A0AAD5XF94</accession>
<feature type="transmembrane region" description="Helical" evidence="10">
    <location>
        <begin position="984"/>
        <end position="1003"/>
    </location>
</feature>
<dbReference type="PROSITE" id="PS50929">
    <property type="entry name" value="ABC_TM1F"/>
    <property type="match status" value="2"/>
</dbReference>
<evidence type="ECO:0000256" key="4">
    <source>
        <dbReference type="ARBA" id="ARBA00022737"/>
    </source>
</evidence>
<sequence length="1322" mass="147249">MRGFKRPLDFTDIWSLDDRLVPVSSKVFFNELANCFRFNAERLAVDFDQAWSEMLKKHNLEMELSTSAYKDSYVPGTLLRTLVWNRLFLKMFLIGWLNMLNNVCTIISPLFLSWILTYATDRSYDVPNTDKSNGRGAGLILGLFLVQIVAALSNAHFSKYSVGEGVKLRATISSIIYRKSLRLNSAARQEFNAGQIMNLVSSDCNRIELFLTFCSFAWVSPVSVICYIGFLINYIGASALVGIAVIFGTLPIQAYLFKNLSLIRGKIAPVTDKRVKTTNEVFAGIRLIKFFGWEAPFLKEILDLRKIEMVQVLRRSIFNAFAMTVAFGIPVLAMGFSFMVYGAVNNGVLDPVAVFPALTYFQSLRFPMMFLPFVMSSWAEFKVAIVRIEKLLLAPELDEQPKPNPSARFAVEIKNGEFVWEASTSYQSQRNIQIEEAGKKNRKWSKKQKKDPESTQPLTPNSLDDSTEVMRSHLRGINLQVEKGKLVAIVGAVGSGKSSLLNAIIGEIKKVDGSVVFNSSMGYAPQTAWIQNATVKENILFGHLYDRDRYLRAIRDCALETDLRVLPDGDQTSIGERGINLSGGQKQRVNLARLVYYNADIVLMDDPLSAVDAHVGRYLFENCILGALKDKTRILVTHQLHFLSRADHIVVMRSGEIVEQGAYQDLANLGGEFATLIQNYGAVDDTDDEDNKSIETDEKTHTRLADEKKALDKMDGDMNQAGGKDIMQAEEREVGVVGWDIWLNYMHACGGWFFFFMSLGLFAILQTATVLNNLWLSWWSEGRYDNTLNSSSYIGIFFFLGLCQCLCTYLVNTYYAHSCTRASGVLHQAALSRIIRAPTLFFDTTPLGRIMNRFSKDQDSIDSSLPDAFRSFLSTFSNAISTFALIIYATPIFAAVLFPVLVGYYFVQNLYRATSRELKRLDSISRSPLYANFGATIAGLSTIRAYGEQSRFIVRTDISINENNAPYYLLILAQRWLSVRLESLGALLILAAATFGVIANGSISPALLGLSLSYALQVTNTLSWCIRQFTDTEIAMNAVERVKYYAEEVEMEAAAIIEHSRPPKNWPTSGAIQFENLEMRYAPGLPLVVKGVSFNILDKQKIGIVGRTGSGKSSLMQALFRMVEPSGGRIVIDGVDTSLIGLKDLRTGLSIIPQDPILFTGTFRSNLDPFGEYSDSDIWDAVNRSGLKSKVSESEKGLDALVEDGGDNLSVGQRQLVCLARAMVKKPKILIMDEATANVDHETDALIQKALREDFSSATILTIAHRLNTIIDYDCVLVLDAGLIAEYDSPATLLADSESRFSKMVAETGASNAEMLKEIAKQ</sequence>
<feature type="transmembrane region" description="Helical" evidence="10">
    <location>
        <begin position="209"/>
        <end position="230"/>
    </location>
</feature>
<evidence type="ECO:0000313" key="13">
    <source>
        <dbReference type="EMBL" id="KAJ3128402.1"/>
    </source>
</evidence>
<name>A0AAD5XF94_9FUNG</name>
<feature type="transmembrane region" description="Helical" evidence="10">
    <location>
        <begin position="87"/>
        <end position="116"/>
    </location>
</feature>
<dbReference type="Gene3D" id="3.40.50.300">
    <property type="entry name" value="P-loop containing nucleotide triphosphate hydrolases"/>
    <property type="match status" value="2"/>
</dbReference>
<dbReference type="InterPro" id="IPR050173">
    <property type="entry name" value="ABC_transporter_C-like"/>
</dbReference>
<dbReference type="GO" id="GO:0000329">
    <property type="term" value="C:fungal-type vacuole membrane"/>
    <property type="evidence" value="ECO:0007669"/>
    <property type="project" value="UniProtKB-ARBA"/>
</dbReference>
<evidence type="ECO:0000256" key="7">
    <source>
        <dbReference type="ARBA" id="ARBA00022989"/>
    </source>
</evidence>
<gene>
    <name evidence="13" type="ORF">HK100_009178</name>
</gene>
<dbReference type="CDD" id="cd18606">
    <property type="entry name" value="ABC_6TM_YOR1_D2_like"/>
    <property type="match status" value="1"/>
</dbReference>
<keyword evidence="3 10" id="KW-0812">Transmembrane</keyword>
<reference evidence="13" key="1">
    <citation type="submission" date="2020-05" db="EMBL/GenBank/DDBJ databases">
        <title>Phylogenomic resolution of chytrid fungi.</title>
        <authorList>
            <person name="Stajich J.E."/>
            <person name="Amses K."/>
            <person name="Simmons R."/>
            <person name="Seto K."/>
            <person name="Myers J."/>
            <person name="Bonds A."/>
            <person name="Quandt C.A."/>
            <person name="Barry K."/>
            <person name="Liu P."/>
            <person name="Grigoriev I."/>
            <person name="Longcore J.E."/>
            <person name="James T.Y."/>
        </authorList>
    </citation>
    <scope>NUCLEOTIDE SEQUENCE</scope>
    <source>
        <strain evidence="13">JEL0513</strain>
    </source>
</reference>
<feature type="transmembrane region" description="Helical" evidence="10">
    <location>
        <begin position="752"/>
        <end position="771"/>
    </location>
</feature>
<keyword evidence="4" id="KW-0677">Repeat</keyword>
<evidence type="ECO:0000256" key="6">
    <source>
        <dbReference type="ARBA" id="ARBA00022840"/>
    </source>
</evidence>
<feature type="domain" description="ABC transporter" evidence="11">
    <location>
        <begin position="1072"/>
        <end position="1306"/>
    </location>
</feature>
<dbReference type="SUPFAM" id="SSF52540">
    <property type="entry name" value="P-loop containing nucleoside triphosphate hydrolases"/>
    <property type="match status" value="2"/>
</dbReference>
<feature type="region of interest" description="Disordered" evidence="9">
    <location>
        <begin position="437"/>
        <end position="467"/>
    </location>
</feature>
<proteinExistence type="predicted"/>
<dbReference type="InterPro" id="IPR003439">
    <property type="entry name" value="ABC_transporter-like_ATP-bd"/>
</dbReference>
<dbReference type="Pfam" id="PF00005">
    <property type="entry name" value="ABC_tran"/>
    <property type="match status" value="2"/>
</dbReference>
<dbReference type="InterPro" id="IPR003593">
    <property type="entry name" value="AAA+_ATPase"/>
</dbReference>
<dbReference type="Proteomes" id="UP001211907">
    <property type="component" value="Unassembled WGS sequence"/>
</dbReference>
<evidence type="ECO:0000256" key="8">
    <source>
        <dbReference type="ARBA" id="ARBA00023136"/>
    </source>
</evidence>
<dbReference type="PROSITE" id="PS50893">
    <property type="entry name" value="ABC_TRANSPORTER_2"/>
    <property type="match status" value="2"/>
</dbReference>
<dbReference type="FunFam" id="1.20.1560.10:FF:000010">
    <property type="entry name" value="Multidrug resistance-associated ABC transporter"/>
    <property type="match status" value="1"/>
</dbReference>
<dbReference type="EMBL" id="JADGJH010000465">
    <property type="protein sequence ID" value="KAJ3128402.1"/>
    <property type="molecule type" value="Genomic_DNA"/>
</dbReference>
<dbReference type="FunFam" id="3.40.50.300:FF:000997">
    <property type="entry name" value="Multidrug resistance-associated protein 1"/>
    <property type="match status" value="1"/>
</dbReference>
<feature type="transmembrane region" description="Helical" evidence="10">
    <location>
        <begin position="880"/>
        <end position="907"/>
    </location>
</feature>
<dbReference type="PANTHER" id="PTHR24223:SF443">
    <property type="entry name" value="MULTIDRUG-RESISTANCE LIKE PROTEIN 1, ISOFORM I"/>
    <property type="match status" value="1"/>
</dbReference>